<evidence type="ECO:0000256" key="1">
    <source>
        <dbReference type="SAM" id="Phobius"/>
    </source>
</evidence>
<dbReference type="EMBL" id="CAJVCH010547687">
    <property type="protein sequence ID" value="CAG7828477.1"/>
    <property type="molecule type" value="Genomic_DNA"/>
</dbReference>
<comment type="caution">
    <text evidence="2">The sequence shown here is derived from an EMBL/GenBank/DDBJ whole genome shotgun (WGS) entry which is preliminary data.</text>
</comment>
<feature type="transmembrane region" description="Helical" evidence="1">
    <location>
        <begin position="77"/>
        <end position="98"/>
    </location>
</feature>
<feature type="non-terminal residue" evidence="2">
    <location>
        <position position="1"/>
    </location>
</feature>
<gene>
    <name evidence="2" type="ORF">AFUS01_LOCUS38402</name>
</gene>
<sequence>MVFGLIYGAILTVASAYYCFQLERAYDETLCPHRTVMVTDIRVSSGADPTATITSPTTPMELSPEEFLGILCDRYTKWHSCAIVGIFVGTLVLVYSMWSLNSRKKWFPGYHNSDNSCMDKKGYLILFRCFVA</sequence>
<keyword evidence="1" id="KW-0472">Membrane</keyword>
<keyword evidence="1" id="KW-1133">Transmembrane helix</keyword>
<evidence type="ECO:0000313" key="3">
    <source>
        <dbReference type="Proteomes" id="UP000708208"/>
    </source>
</evidence>
<organism evidence="2 3">
    <name type="scientific">Allacma fusca</name>
    <dbReference type="NCBI Taxonomy" id="39272"/>
    <lineage>
        <taxon>Eukaryota</taxon>
        <taxon>Metazoa</taxon>
        <taxon>Ecdysozoa</taxon>
        <taxon>Arthropoda</taxon>
        <taxon>Hexapoda</taxon>
        <taxon>Collembola</taxon>
        <taxon>Symphypleona</taxon>
        <taxon>Sminthuridae</taxon>
        <taxon>Allacma</taxon>
    </lineage>
</organism>
<keyword evidence="1" id="KW-0812">Transmembrane</keyword>
<name>A0A8J2PGA0_9HEXA</name>
<proteinExistence type="predicted"/>
<keyword evidence="3" id="KW-1185">Reference proteome</keyword>
<evidence type="ECO:0000313" key="2">
    <source>
        <dbReference type="EMBL" id="CAG7828477.1"/>
    </source>
</evidence>
<accession>A0A8J2PGA0</accession>
<protein>
    <submittedName>
        <fullName evidence="2">Uncharacterized protein</fullName>
    </submittedName>
</protein>
<dbReference type="AlphaFoldDB" id="A0A8J2PGA0"/>
<reference evidence="2" key="1">
    <citation type="submission" date="2021-06" db="EMBL/GenBank/DDBJ databases">
        <authorList>
            <person name="Hodson N. C."/>
            <person name="Mongue J. A."/>
            <person name="Jaron S. K."/>
        </authorList>
    </citation>
    <scope>NUCLEOTIDE SEQUENCE</scope>
</reference>
<dbReference type="Proteomes" id="UP000708208">
    <property type="component" value="Unassembled WGS sequence"/>
</dbReference>